<dbReference type="NCBIfam" id="TIGR01127">
    <property type="entry name" value="ilvA_1Cterm"/>
    <property type="match status" value="1"/>
</dbReference>
<evidence type="ECO:0000259" key="6">
    <source>
        <dbReference type="PROSITE" id="PS51671"/>
    </source>
</evidence>
<dbReference type="InterPro" id="IPR001926">
    <property type="entry name" value="TrpB-like_PALP"/>
</dbReference>
<evidence type="ECO:0000313" key="8">
    <source>
        <dbReference type="Proteomes" id="UP001324634"/>
    </source>
</evidence>
<dbReference type="FunFam" id="3.40.50.1100:FF:000005">
    <property type="entry name" value="Threonine dehydratase catabolic"/>
    <property type="match status" value="1"/>
</dbReference>
<evidence type="ECO:0000256" key="4">
    <source>
        <dbReference type="ARBA" id="ARBA00023239"/>
    </source>
</evidence>
<protein>
    <submittedName>
        <fullName evidence="7">Threonine ammonia-lyase</fullName>
        <ecNumber evidence="7">4.3.1.19</ecNumber>
    </submittedName>
</protein>
<dbReference type="InterPro" id="IPR005789">
    <property type="entry name" value="Thr_deHydtase_catblc"/>
</dbReference>
<accession>A0AAX4HKP7</accession>
<dbReference type="AlphaFoldDB" id="A0AAX4HKP7"/>
<dbReference type="GO" id="GO:0009097">
    <property type="term" value="P:isoleucine biosynthetic process"/>
    <property type="evidence" value="ECO:0007669"/>
    <property type="project" value="TreeGrafter"/>
</dbReference>
<dbReference type="InterPro" id="IPR036052">
    <property type="entry name" value="TrpB-like_PALP_sf"/>
</dbReference>
<dbReference type="InterPro" id="IPR044561">
    <property type="entry name" value="ACT_ThrD-II-like"/>
</dbReference>
<dbReference type="PANTHER" id="PTHR48078">
    <property type="entry name" value="THREONINE DEHYDRATASE, MITOCHONDRIAL-RELATED"/>
    <property type="match status" value="1"/>
</dbReference>
<comment type="catalytic activity">
    <reaction evidence="5">
        <text>L-serine = pyruvate + NH4(+)</text>
        <dbReference type="Rhea" id="RHEA:19169"/>
        <dbReference type="ChEBI" id="CHEBI:15361"/>
        <dbReference type="ChEBI" id="CHEBI:28938"/>
        <dbReference type="ChEBI" id="CHEBI:33384"/>
        <dbReference type="EC" id="4.3.1.17"/>
    </reaction>
</comment>
<dbReference type="InterPro" id="IPR002912">
    <property type="entry name" value="ACT_dom"/>
</dbReference>
<dbReference type="GO" id="GO:0006567">
    <property type="term" value="P:L-threonine catabolic process"/>
    <property type="evidence" value="ECO:0007669"/>
    <property type="project" value="InterPro"/>
</dbReference>
<keyword evidence="4 7" id="KW-0456">Lyase</keyword>
<evidence type="ECO:0000256" key="5">
    <source>
        <dbReference type="ARBA" id="ARBA00049406"/>
    </source>
</evidence>
<dbReference type="InterPro" id="IPR045865">
    <property type="entry name" value="ACT-like_dom_sf"/>
</dbReference>
<evidence type="ECO:0000256" key="2">
    <source>
        <dbReference type="ARBA" id="ARBA00010869"/>
    </source>
</evidence>
<evidence type="ECO:0000313" key="7">
    <source>
        <dbReference type="EMBL" id="WPU63832.1"/>
    </source>
</evidence>
<sequence>MKIDFKEFKEAYKTLGKIIHPTPLIYNEWLSKQYGCEIFLKLENMLPIGSFKMRGATNKISSLTAKEKKQGVLAVSAGNHAQGVAWAAARFGVKATIIMPEGSPLTKIRNTETLGAKVILAGASIEDSFAYAQELMKKTPMAFVHPYEDPKVIAGQGTVAFELLEQIPDMDYIFSSIGGGGLVSGMGQVLKGSKSKTKVIAGQATGCSAMVDSLNSGKIKQIDKAETFADGIRVKRVSPDMYKLLKEVVTSTHSVDDEKLAWAILQLMEKARVIAEGAGALPLALFDQLHKKDPKKFKNKKVVLVICGGNIDVNLLERIIDRGLIESNRKVRIAVPIADRPGLLHQLTGIIKNVGANVLQVVHDRDSVNTGISGTNVIFTLETKGKEHLEQLLKEMKKDFPQCQII</sequence>
<dbReference type="KEGG" id="psti:SOO65_14145"/>
<dbReference type="PANTHER" id="PTHR48078:SF6">
    <property type="entry name" value="L-THREONINE DEHYDRATASE CATABOLIC TDCB"/>
    <property type="match status" value="1"/>
</dbReference>
<gene>
    <name evidence="7" type="primary">ilvA</name>
    <name evidence="7" type="ORF">SOO65_14145</name>
</gene>
<dbReference type="Pfam" id="PF00291">
    <property type="entry name" value="PALP"/>
    <property type="match status" value="1"/>
</dbReference>
<comment type="cofactor">
    <cofactor evidence="1">
        <name>pyridoxal 5'-phosphate</name>
        <dbReference type="ChEBI" id="CHEBI:597326"/>
    </cofactor>
</comment>
<dbReference type="GO" id="GO:0003941">
    <property type="term" value="F:L-serine ammonia-lyase activity"/>
    <property type="evidence" value="ECO:0007669"/>
    <property type="project" value="UniProtKB-EC"/>
</dbReference>
<keyword evidence="8" id="KW-1185">Reference proteome</keyword>
<name>A0AAX4HKP7_9BACT</name>
<dbReference type="GO" id="GO:0004794">
    <property type="term" value="F:threonine deaminase activity"/>
    <property type="evidence" value="ECO:0007669"/>
    <property type="project" value="UniProtKB-EC"/>
</dbReference>
<comment type="similarity">
    <text evidence="2">Belongs to the serine/threonine dehydratase family.</text>
</comment>
<dbReference type="InterPro" id="IPR050147">
    <property type="entry name" value="Ser/Thr_Dehydratase"/>
</dbReference>
<dbReference type="Gene3D" id="3.40.50.1100">
    <property type="match status" value="2"/>
</dbReference>
<organism evidence="7 8">
    <name type="scientific">Peredibacter starrii</name>
    <dbReference type="NCBI Taxonomy" id="28202"/>
    <lineage>
        <taxon>Bacteria</taxon>
        <taxon>Pseudomonadati</taxon>
        <taxon>Bdellovibrionota</taxon>
        <taxon>Bacteriovoracia</taxon>
        <taxon>Bacteriovoracales</taxon>
        <taxon>Bacteriovoracaceae</taxon>
        <taxon>Peredibacter</taxon>
    </lineage>
</organism>
<keyword evidence="3" id="KW-0663">Pyridoxal phosphate</keyword>
<dbReference type="CDD" id="cd04886">
    <property type="entry name" value="ACT_ThrD-II-like"/>
    <property type="match status" value="1"/>
</dbReference>
<dbReference type="SUPFAM" id="SSF53686">
    <property type="entry name" value="Tryptophan synthase beta subunit-like PLP-dependent enzymes"/>
    <property type="match status" value="1"/>
</dbReference>
<dbReference type="RefSeq" id="WP_321391311.1">
    <property type="nucleotide sequence ID" value="NZ_CP139487.1"/>
</dbReference>
<proteinExistence type="inferred from homology"/>
<reference evidence="7 8" key="1">
    <citation type="submission" date="2023-11" db="EMBL/GenBank/DDBJ databases">
        <title>Peredibacter starrii A3.12.</title>
        <authorList>
            <person name="Mitchell R.J."/>
        </authorList>
    </citation>
    <scope>NUCLEOTIDE SEQUENCE [LARGE SCALE GENOMIC DNA]</scope>
    <source>
        <strain evidence="7 8">A3.12</strain>
    </source>
</reference>
<dbReference type="SUPFAM" id="SSF55021">
    <property type="entry name" value="ACT-like"/>
    <property type="match status" value="1"/>
</dbReference>
<evidence type="ECO:0000256" key="1">
    <source>
        <dbReference type="ARBA" id="ARBA00001933"/>
    </source>
</evidence>
<dbReference type="EMBL" id="CP139487">
    <property type="protein sequence ID" value="WPU63832.1"/>
    <property type="molecule type" value="Genomic_DNA"/>
</dbReference>
<evidence type="ECO:0000256" key="3">
    <source>
        <dbReference type="ARBA" id="ARBA00022898"/>
    </source>
</evidence>
<dbReference type="Gene3D" id="3.30.70.260">
    <property type="match status" value="1"/>
</dbReference>
<dbReference type="PROSITE" id="PS51671">
    <property type="entry name" value="ACT"/>
    <property type="match status" value="1"/>
</dbReference>
<dbReference type="GO" id="GO:0006565">
    <property type="term" value="P:L-serine catabolic process"/>
    <property type="evidence" value="ECO:0007669"/>
    <property type="project" value="TreeGrafter"/>
</dbReference>
<dbReference type="Proteomes" id="UP001324634">
    <property type="component" value="Chromosome"/>
</dbReference>
<dbReference type="EC" id="4.3.1.19" evidence="7"/>
<dbReference type="CDD" id="cd01562">
    <property type="entry name" value="Thr-dehyd"/>
    <property type="match status" value="1"/>
</dbReference>
<feature type="domain" description="ACT" evidence="6">
    <location>
        <begin position="332"/>
        <end position="406"/>
    </location>
</feature>